<dbReference type="RefSeq" id="WP_113892551.1">
    <property type="nucleotide sequence ID" value="NZ_QNRK01000042.1"/>
</dbReference>
<gene>
    <name evidence="2" type="ORF">DFR50_14238</name>
</gene>
<dbReference type="EMBL" id="QNRK01000042">
    <property type="protein sequence ID" value="RBP03790.1"/>
    <property type="molecule type" value="Genomic_DNA"/>
</dbReference>
<feature type="signal peptide" evidence="1">
    <location>
        <begin position="1"/>
        <end position="21"/>
    </location>
</feature>
<protein>
    <recommendedName>
        <fullName evidence="4">Secreted protein</fullName>
    </recommendedName>
</protein>
<evidence type="ECO:0008006" key="4">
    <source>
        <dbReference type="Google" id="ProtNLM"/>
    </source>
</evidence>
<dbReference type="AlphaFoldDB" id="A0A366EQ24"/>
<feature type="chain" id="PRO_5016825416" description="Secreted protein" evidence="1">
    <location>
        <begin position="22"/>
        <end position="147"/>
    </location>
</feature>
<evidence type="ECO:0000313" key="2">
    <source>
        <dbReference type="EMBL" id="RBP03790.1"/>
    </source>
</evidence>
<proteinExistence type="predicted"/>
<organism evidence="2 3">
    <name type="scientific">Roseiarcus fermentans</name>
    <dbReference type="NCBI Taxonomy" id="1473586"/>
    <lineage>
        <taxon>Bacteria</taxon>
        <taxon>Pseudomonadati</taxon>
        <taxon>Pseudomonadota</taxon>
        <taxon>Alphaproteobacteria</taxon>
        <taxon>Hyphomicrobiales</taxon>
        <taxon>Roseiarcaceae</taxon>
        <taxon>Roseiarcus</taxon>
    </lineage>
</organism>
<dbReference type="Proteomes" id="UP000253529">
    <property type="component" value="Unassembled WGS sequence"/>
</dbReference>
<keyword evidence="3" id="KW-1185">Reference proteome</keyword>
<accession>A0A366EQ24</accession>
<name>A0A366EQ24_9HYPH</name>
<evidence type="ECO:0000313" key="3">
    <source>
        <dbReference type="Proteomes" id="UP000253529"/>
    </source>
</evidence>
<reference evidence="2 3" key="1">
    <citation type="submission" date="2018-06" db="EMBL/GenBank/DDBJ databases">
        <title>Genomic Encyclopedia of Type Strains, Phase IV (KMG-IV): sequencing the most valuable type-strain genomes for metagenomic binning, comparative biology and taxonomic classification.</title>
        <authorList>
            <person name="Goeker M."/>
        </authorList>
    </citation>
    <scope>NUCLEOTIDE SEQUENCE [LARGE SCALE GENOMIC DNA]</scope>
    <source>
        <strain evidence="2 3">DSM 24875</strain>
    </source>
</reference>
<keyword evidence="1" id="KW-0732">Signal</keyword>
<comment type="caution">
    <text evidence="2">The sequence shown here is derived from an EMBL/GenBank/DDBJ whole genome shotgun (WGS) entry which is preliminary data.</text>
</comment>
<sequence>MTRALLLASAALALGLAPASATVIPEGIQTQASAAISLSTESTLATTLVAAATGKAIYVTAFDFAFAGVGSFSLAYGTTAATPCDTGTTVLAGPWASGGYQTLAKGNGGAVLFIVPAGNALCAVMTGDGLTGGHPSSVGGSVSYSQF</sequence>
<evidence type="ECO:0000256" key="1">
    <source>
        <dbReference type="SAM" id="SignalP"/>
    </source>
</evidence>